<dbReference type="RefSeq" id="WP_382219885.1">
    <property type="nucleotide sequence ID" value="NZ_JBHTCA010000002.1"/>
</dbReference>
<evidence type="ECO:0000259" key="5">
    <source>
        <dbReference type="PROSITE" id="PS50931"/>
    </source>
</evidence>
<comment type="similarity">
    <text evidence="1">Belongs to the LysR transcriptional regulatory family.</text>
</comment>
<reference evidence="7" key="1">
    <citation type="journal article" date="2019" name="Int. J. Syst. Evol. Microbiol.">
        <title>The Global Catalogue of Microorganisms (GCM) 10K type strain sequencing project: providing services to taxonomists for standard genome sequencing and annotation.</title>
        <authorList>
            <consortium name="The Broad Institute Genomics Platform"/>
            <consortium name="The Broad Institute Genome Sequencing Center for Infectious Disease"/>
            <person name="Wu L."/>
            <person name="Ma J."/>
        </authorList>
    </citation>
    <scope>NUCLEOTIDE SEQUENCE [LARGE SCALE GENOMIC DNA]</scope>
    <source>
        <strain evidence="7">CGMCC 1.12371</strain>
    </source>
</reference>
<dbReference type="InterPro" id="IPR000847">
    <property type="entry name" value="LysR_HTH_N"/>
</dbReference>
<dbReference type="PANTHER" id="PTHR30126:SF2">
    <property type="entry name" value="HTH-TYPE TRANSCRIPTIONAL REGULATOR YJIE"/>
    <property type="match status" value="1"/>
</dbReference>
<dbReference type="Gene3D" id="3.40.190.290">
    <property type="match status" value="1"/>
</dbReference>
<gene>
    <name evidence="6" type="ORF">ACFQPB_03760</name>
</gene>
<organism evidence="6 7">
    <name type="scientific">Hydrogenophaga atypica</name>
    <dbReference type="NCBI Taxonomy" id="249409"/>
    <lineage>
        <taxon>Bacteria</taxon>
        <taxon>Pseudomonadati</taxon>
        <taxon>Pseudomonadota</taxon>
        <taxon>Betaproteobacteria</taxon>
        <taxon>Burkholderiales</taxon>
        <taxon>Comamonadaceae</taxon>
        <taxon>Hydrogenophaga</taxon>
    </lineage>
</organism>
<feature type="domain" description="HTH lysR-type" evidence="5">
    <location>
        <begin position="1"/>
        <end position="58"/>
    </location>
</feature>
<dbReference type="Proteomes" id="UP001596501">
    <property type="component" value="Unassembled WGS sequence"/>
</dbReference>
<dbReference type="InterPro" id="IPR036388">
    <property type="entry name" value="WH-like_DNA-bd_sf"/>
</dbReference>
<evidence type="ECO:0000256" key="2">
    <source>
        <dbReference type="ARBA" id="ARBA00023015"/>
    </source>
</evidence>
<evidence type="ECO:0000313" key="6">
    <source>
        <dbReference type="EMBL" id="MFC7407965.1"/>
    </source>
</evidence>
<dbReference type="EMBL" id="JBHTCA010000002">
    <property type="protein sequence ID" value="MFC7407965.1"/>
    <property type="molecule type" value="Genomic_DNA"/>
</dbReference>
<dbReference type="Pfam" id="PF03466">
    <property type="entry name" value="LysR_substrate"/>
    <property type="match status" value="1"/>
</dbReference>
<accession>A0ABW2QES0</accession>
<dbReference type="InterPro" id="IPR005119">
    <property type="entry name" value="LysR_subst-bd"/>
</dbReference>
<dbReference type="PANTHER" id="PTHR30126">
    <property type="entry name" value="HTH-TYPE TRANSCRIPTIONAL REGULATOR"/>
    <property type="match status" value="1"/>
</dbReference>
<comment type="caution">
    <text evidence="6">The sequence shown here is derived from an EMBL/GenBank/DDBJ whole genome shotgun (WGS) entry which is preliminary data.</text>
</comment>
<dbReference type="SUPFAM" id="SSF53850">
    <property type="entry name" value="Periplasmic binding protein-like II"/>
    <property type="match status" value="1"/>
</dbReference>
<keyword evidence="3" id="KW-0238">DNA-binding</keyword>
<dbReference type="Gene3D" id="1.10.10.10">
    <property type="entry name" value="Winged helix-like DNA-binding domain superfamily/Winged helix DNA-binding domain"/>
    <property type="match status" value="1"/>
</dbReference>
<keyword evidence="7" id="KW-1185">Reference proteome</keyword>
<evidence type="ECO:0000313" key="7">
    <source>
        <dbReference type="Proteomes" id="UP001596501"/>
    </source>
</evidence>
<evidence type="ECO:0000256" key="4">
    <source>
        <dbReference type="ARBA" id="ARBA00023163"/>
    </source>
</evidence>
<dbReference type="Pfam" id="PF00126">
    <property type="entry name" value="HTH_1"/>
    <property type="match status" value="1"/>
</dbReference>
<protein>
    <submittedName>
        <fullName evidence="6">LysR family transcriptional regulator</fullName>
    </submittedName>
</protein>
<dbReference type="PROSITE" id="PS50931">
    <property type="entry name" value="HTH_LYSR"/>
    <property type="match status" value="1"/>
</dbReference>
<dbReference type="CDD" id="cd05466">
    <property type="entry name" value="PBP2_LTTR_substrate"/>
    <property type="match status" value="1"/>
</dbReference>
<dbReference type="SUPFAM" id="SSF46785">
    <property type="entry name" value="Winged helix' DNA-binding domain"/>
    <property type="match status" value="1"/>
</dbReference>
<keyword evidence="2" id="KW-0805">Transcription regulation</keyword>
<evidence type="ECO:0000256" key="1">
    <source>
        <dbReference type="ARBA" id="ARBA00009437"/>
    </source>
</evidence>
<proteinExistence type="inferred from homology"/>
<sequence>MDLQWIEDLMALARTGSLTRAAALRHVTHPAFGRRIRSLEAWAGVALIERGSKPLRLTPAGQRMLSQGEESLRGLLDVREELRTANTEQQRVLTLATGRTLARTWVAEWLPTVVALGQPAFVRVKTGALADTLNWLEHGEADLLVVYHHLSISDRPQGRGFLQKTLQQDRLLPVARRQIHPGRAGPRQVDKPMPYLAYAPSLALSGLVRDHLQHNPPPMRLQKVLECDSADALLEYALKGMGVCWLPGSLVGNACRQGALAPCWDERMEIPFQVRLVRPRRRLSDVAEAVWRGTPSSSSV</sequence>
<keyword evidence="4" id="KW-0804">Transcription</keyword>
<dbReference type="InterPro" id="IPR036390">
    <property type="entry name" value="WH_DNA-bd_sf"/>
</dbReference>
<evidence type="ECO:0000256" key="3">
    <source>
        <dbReference type="ARBA" id="ARBA00023125"/>
    </source>
</evidence>
<name>A0ABW2QES0_9BURK</name>